<comment type="caution">
    <text evidence="1">The sequence shown here is derived from an EMBL/GenBank/DDBJ whole genome shotgun (WGS) entry which is preliminary data.</text>
</comment>
<dbReference type="EMBL" id="BTPU01000009">
    <property type="protein sequence ID" value="GMQ61488.1"/>
    <property type="molecule type" value="Genomic_DNA"/>
</dbReference>
<dbReference type="Proteomes" id="UP001374599">
    <property type="component" value="Unassembled WGS sequence"/>
</dbReference>
<organism evidence="1 2">
    <name type="scientific">Vallitalea maricola</name>
    <dbReference type="NCBI Taxonomy" id="3074433"/>
    <lineage>
        <taxon>Bacteria</taxon>
        <taxon>Bacillati</taxon>
        <taxon>Bacillota</taxon>
        <taxon>Clostridia</taxon>
        <taxon>Lachnospirales</taxon>
        <taxon>Vallitaleaceae</taxon>
        <taxon>Vallitalea</taxon>
    </lineage>
</organism>
<reference evidence="1" key="1">
    <citation type="submission" date="2023-09" db="EMBL/GenBank/DDBJ databases">
        <title>Vallitalea sediminicola and Vallitalea maricola sp. nov., anaerobic bacteria isolated from marine sediment.</title>
        <authorList>
            <person name="Hirano S."/>
            <person name="Maeda A."/>
            <person name="Terahara T."/>
            <person name="Mori K."/>
            <person name="Hamada M."/>
            <person name="Matsumoto R."/>
            <person name="Kobayashi T."/>
        </authorList>
    </citation>
    <scope>NUCLEOTIDE SEQUENCE</scope>
    <source>
        <strain evidence="1">AN17-2</strain>
    </source>
</reference>
<protein>
    <submittedName>
        <fullName evidence="1">Site-specific integrase</fullName>
    </submittedName>
</protein>
<evidence type="ECO:0000313" key="2">
    <source>
        <dbReference type="Proteomes" id="UP001374599"/>
    </source>
</evidence>
<sequence>MAKGSVRKKGKKWYYRFYVEDASGNRIQKEMPGTESKSETETLLRKAMEEYENQAFVAKASNLTLSDMLDMWIDEELTPSKRSNGTERSYLNTANRIKQHSIGKRKLKTITAEHLQKFFDSLSSAQPLSNGNKSKPLSAGSLNVYAAVMRGAFRFAVFPKQLITFNPMQYVVLRGNQDDYEMFSSDEDGEAGKSPVVTDEQFKQMSEYLQGINNPALFPIQIAYYTGLRLGEVCGLTWQDIDLEGKYLTVRRSVCYNNTRKAMTIGPTKRKKIRTVDFGDTLTNILIQAKKEQQKNRKQYGELYSQNYYTIEKVKNRTYYYLHSKPVTSSVPEEYNDISLVCLRPDGTLEAPRTITGMCLTLKKRIEGLEDFHFHQLRHTYTSKLLSNGAAPKDVQELLGHSDINTTMNIYAHATRESKRNSVMLLETATI</sequence>
<proteinExistence type="predicted"/>
<keyword evidence="2" id="KW-1185">Reference proteome</keyword>
<accession>A0ACB5UFZ7</accession>
<gene>
    <name evidence="1" type="ORF">AN2V17_07170</name>
</gene>
<name>A0ACB5UFZ7_9FIRM</name>
<evidence type="ECO:0000313" key="1">
    <source>
        <dbReference type="EMBL" id="GMQ61488.1"/>
    </source>
</evidence>